<protein>
    <submittedName>
        <fullName evidence="1">Uncharacterized protein</fullName>
    </submittedName>
</protein>
<name>A0ACB9Z8W8_9PEZI</name>
<comment type="caution">
    <text evidence="1">The sequence shown here is derived from an EMBL/GenBank/DDBJ whole genome shotgun (WGS) entry which is preliminary data.</text>
</comment>
<proteinExistence type="predicted"/>
<evidence type="ECO:0000313" key="2">
    <source>
        <dbReference type="Proteomes" id="UP001497700"/>
    </source>
</evidence>
<dbReference type="EMBL" id="MU393440">
    <property type="protein sequence ID" value="KAI4868165.1"/>
    <property type="molecule type" value="Genomic_DNA"/>
</dbReference>
<evidence type="ECO:0000313" key="1">
    <source>
        <dbReference type="EMBL" id="KAI4868165.1"/>
    </source>
</evidence>
<sequence length="205" mass="22961">MDDCFDSRCPRGCEDIDTGCGPLSLLDTGGLRGAKLGNDDDGDGDGDGDTCTLGTEVSKVPVNSVMDQASSKQDSFPQFRLLPIELRTLIWKHFCPDLSRKSGRVIYLELVRIAPITYTVLESKGVGEQTRALRAVMSTHHESRKLALEFFPETHKIRDGKGEIRYNSDRDKMILRFRLKKPLLVDKSLENDTTTKVNDLKNLED</sequence>
<keyword evidence="2" id="KW-1185">Reference proteome</keyword>
<gene>
    <name evidence="1" type="ORF">F4820DRAFT_151321</name>
</gene>
<accession>A0ACB9Z8W8</accession>
<dbReference type="Proteomes" id="UP001497700">
    <property type="component" value="Unassembled WGS sequence"/>
</dbReference>
<organism evidence="1 2">
    <name type="scientific">Hypoxylon rubiginosum</name>
    <dbReference type="NCBI Taxonomy" id="110542"/>
    <lineage>
        <taxon>Eukaryota</taxon>
        <taxon>Fungi</taxon>
        <taxon>Dikarya</taxon>
        <taxon>Ascomycota</taxon>
        <taxon>Pezizomycotina</taxon>
        <taxon>Sordariomycetes</taxon>
        <taxon>Xylariomycetidae</taxon>
        <taxon>Xylariales</taxon>
        <taxon>Hypoxylaceae</taxon>
        <taxon>Hypoxylon</taxon>
    </lineage>
</organism>
<reference evidence="1 2" key="1">
    <citation type="journal article" date="2022" name="New Phytol.">
        <title>Ecological generalism drives hyperdiversity of secondary metabolite gene clusters in xylarialean endophytes.</title>
        <authorList>
            <person name="Franco M.E.E."/>
            <person name="Wisecaver J.H."/>
            <person name="Arnold A.E."/>
            <person name="Ju Y.M."/>
            <person name="Slot J.C."/>
            <person name="Ahrendt S."/>
            <person name="Moore L.P."/>
            <person name="Eastman K.E."/>
            <person name="Scott K."/>
            <person name="Konkel Z."/>
            <person name="Mondo S.J."/>
            <person name="Kuo A."/>
            <person name="Hayes R.D."/>
            <person name="Haridas S."/>
            <person name="Andreopoulos B."/>
            <person name="Riley R."/>
            <person name="LaButti K."/>
            <person name="Pangilinan J."/>
            <person name="Lipzen A."/>
            <person name="Amirebrahimi M."/>
            <person name="Yan J."/>
            <person name="Adam C."/>
            <person name="Keymanesh K."/>
            <person name="Ng V."/>
            <person name="Louie K."/>
            <person name="Northen T."/>
            <person name="Drula E."/>
            <person name="Henrissat B."/>
            <person name="Hsieh H.M."/>
            <person name="Youens-Clark K."/>
            <person name="Lutzoni F."/>
            <person name="Miadlikowska J."/>
            <person name="Eastwood D.C."/>
            <person name="Hamelin R.C."/>
            <person name="Grigoriev I.V."/>
            <person name="U'Ren J.M."/>
        </authorList>
    </citation>
    <scope>NUCLEOTIDE SEQUENCE [LARGE SCALE GENOMIC DNA]</scope>
    <source>
        <strain evidence="1 2">CBS 119005</strain>
    </source>
</reference>